<dbReference type="InterPro" id="IPR050237">
    <property type="entry name" value="ATP-dep_AMP-bd_enzyme"/>
</dbReference>
<dbReference type="InterPro" id="IPR025110">
    <property type="entry name" value="AMP-bd_C"/>
</dbReference>
<evidence type="ECO:0000256" key="2">
    <source>
        <dbReference type="ARBA" id="ARBA00022598"/>
    </source>
</evidence>
<comment type="similarity">
    <text evidence="1">Belongs to the ATP-dependent AMP-binding enzyme family.</text>
</comment>
<dbReference type="Gene3D" id="3.40.50.12780">
    <property type="entry name" value="N-terminal domain of ligase-like"/>
    <property type="match status" value="1"/>
</dbReference>
<evidence type="ECO:0000313" key="9">
    <source>
        <dbReference type="Proteomes" id="UP000016568"/>
    </source>
</evidence>
<name>U2ZR20_9SPHN</name>
<dbReference type="InterPro" id="IPR000873">
    <property type="entry name" value="AMP-dep_synth/lig_dom"/>
</dbReference>
<accession>U2ZR20</accession>
<dbReference type="Pfam" id="PF13193">
    <property type="entry name" value="AMP-binding_C"/>
    <property type="match status" value="1"/>
</dbReference>
<evidence type="ECO:0000259" key="6">
    <source>
        <dbReference type="Pfam" id="PF00501"/>
    </source>
</evidence>
<evidence type="ECO:0000256" key="4">
    <source>
        <dbReference type="ARBA" id="ARBA00066616"/>
    </source>
</evidence>
<dbReference type="EMBL" id="BASZ01000001">
    <property type="protein sequence ID" value="GAD47804.1"/>
    <property type="molecule type" value="Genomic_DNA"/>
</dbReference>
<keyword evidence="2 8" id="KW-0436">Ligase</keyword>
<dbReference type="KEGG" id="ntd:EGO55_14255"/>
<feature type="domain" description="AMP-binding enzyme C-terminal" evidence="7">
    <location>
        <begin position="432"/>
        <end position="508"/>
    </location>
</feature>
<dbReference type="EC" id="6.2.1.44" evidence="4"/>
<dbReference type="RefSeq" id="WP_021688711.1">
    <property type="nucleotide sequence ID" value="NZ_BASZ01000001.1"/>
</dbReference>
<dbReference type="Gene3D" id="3.30.300.30">
    <property type="match status" value="1"/>
</dbReference>
<evidence type="ECO:0000256" key="1">
    <source>
        <dbReference type="ARBA" id="ARBA00006432"/>
    </source>
</evidence>
<gene>
    <name evidence="8" type="ORF">NT2_01_05780</name>
</gene>
<dbReference type="FunFam" id="3.30.300.30:FF:000008">
    <property type="entry name" value="2,3-dihydroxybenzoate-AMP ligase"/>
    <property type="match status" value="1"/>
</dbReference>
<dbReference type="PANTHER" id="PTHR43767:SF1">
    <property type="entry name" value="NONRIBOSOMAL PEPTIDE SYNTHASE PES1 (EUROFUNG)-RELATED"/>
    <property type="match status" value="1"/>
</dbReference>
<comment type="caution">
    <text evidence="8">The sequence shown here is derived from an EMBL/GenBank/DDBJ whole genome shotgun (WGS) entry which is preliminary data.</text>
</comment>
<dbReference type="PANTHER" id="PTHR43767">
    <property type="entry name" value="LONG-CHAIN-FATTY-ACID--COA LIGASE"/>
    <property type="match status" value="1"/>
</dbReference>
<dbReference type="Pfam" id="PF00501">
    <property type="entry name" value="AMP-binding"/>
    <property type="match status" value="1"/>
</dbReference>
<evidence type="ECO:0000313" key="8">
    <source>
        <dbReference type="EMBL" id="GAD47804.1"/>
    </source>
</evidence>
<sequence>MVLRCGKPADRGRDPIELIQALRRAAATRPHHTAMIDGPDVYTWAQVADRVARLSAGFASLGIRRGDRVAILANNCAAYYHSLYALFGMGAVAVPLNTRLALPELRVQLEDAGARVLLIGEGYSAQGESLRGAPVDHIVGFGELAGVDTHIEHLIAAHEPAAFAVCGNQDLAGIFYTGGTTGLPKGVMHSHGSLHAMAANLIMQLKLDEDGVVLHSAPMFHLADFAIFVVTMVAGTHVLIRQLDDRSLLDAIEQYGVTHSFTVPVIIDRIARSPDLANRDLSRLKVLGYGGAPMPWGTYLHAREKLPSVDFIQGFGMTEMPSISFLSRRYHRHAANPEKLKSAGVAGYGYELRVVDETGAEVPRGQFGEIIGRGDNLMLGYWNRPEETQAALRDGWMYSGDAGFMDEDGFIYITDRLKDMIVTGGENVYSIEVENVLSAHPSVHECAVIGVPDEKWGERVHAVVTLVPDMTLGRDEMIAFCRQSLAGYKIPRSLEVIATPLPRNGAGKVLKGDLRKQHCSPASSADG</sequence>
<organism evidence="8 9">
    <name type="scientific">Caenibius tardaugens NBRC 16725</name>
    <dbReference type="NCBI Taxonomy" id="1219035"/>
    <lineage>
        <taxon>Bacteria</taxon>
        <taxon>Pseudomonadati</taxon>
        <taxon>Pseudomonadota</taxon>
        <taxon>Alphaproteobacteria</taxon>
        <taxon>Sphingomonadales</taxon>
        <taxon>Erythrobacteraceae</taxon>
        <taxon>Caenibius</taxon>
    </lineage>
</organism>
<comment type="catalytic activity">
    <reaction evidence="3">
        <text>3-(methylsulfanyl)propanoate + ATP + CoA = 3-(methylsulfanyl)propanoyl-CoA + AMP + diphosphate</text>
        <dbReference type="Rhea" id="RHEA:43052"/>
        <dbReference type="ChEBI" id="CHEBI:30616"/>
        <dbReference type="ChEBI" id="CHEBI:33019"/>
        <dbReference type="ChEBI" id="CHEBI:49016"/>
        <dbReference type="ChEBI" id="CHEBI:57287"/>
        <dbReference type="ChEBI" id="CHEBI:82815"/>
        <dbReference type="ChEBI" id="CHEBI:456215"/>
        <dbReference type="EC" id="6.2.1.44"/>
    </reaction>
    <physiologicalReaction direction="left-to-right" evidence="3">
        <dbReference type="Rhea" id="RHEA:43053"/>
    </physiologicalReaction>
</comment>
<dbReference type="Proteomes" id="UP000016568">
    <property type="component" value="Unassembled WGS sequence"/>
</dbReference>
<dbReference type="InterPro" id="IPR020845">
    <property type="entry name" value="AMP-binding_CS"/>
</dbReference>
<dbReference type="InterPro" id="IPR045851">
    <property type="entry name" value="AMP-bd_C_sf"/>
</dbReference>
<dbReference type="InterPro" id="IPR042099">
    <property type="entry name" value="ANL_N_sf"/>
</dbReference>
<evidence type="ECO:0000259" key="7">
    <source>
        <dbReference type="Pfam" id="PF13193"/>
    </source>
</evidence>
<keyword evidence="9" id="KW-1185">Reference proteome</keyword>
<dbReference type="SUPFAM" id="SSF56801">
    <property type="entry name" value="Acetyl-CoA synthetase-like"/>
    <property type="match status" value="1"/>
</dbReference>
<feature type="domain" description="AMP-dependent synthetase/ligase" evidence="6">
    <location>
        <begin position="22"/>
        <end position="382"/>
    </location>
</feature>
<proteinExistence type="inferred from homology"/>
<evidence type="ECO:0000256" key="3">
    <source>
        <dbReference type="ARBA" id="ARBA00051915"/>
    </source>
</evidence>
<evidence type="ECO:0000256" key="5">
    <source>
        <dbReference type="ARBA" id="ARBA00067668"/>
    </source>
</evidence>
<dbReference type="PROSITE" id="PS00455">
    <property type="entry name" value="AMP_BINDING"/>
    <property type="match status" value="1"/>
</dbReference>
<reference evidence="8 9" key="1">
    <citation type="submission" date="2013-09" db="EMBL/GenBank/DDBJ databases">
        <title>Whole genome shotgun sequence of Novosphingobium tardaugens NBRC 16725.</title>
        <authorList>
            <person name="Isaki S."/>
            <person name="Hosoyama A."/>
            <person name="Tsuchikane K."/>
            <person name="Katsumata H."/>
            <person name="Ando Y."/>
            <person name="Yamazaki S."/>
            <person name="Fujita N."/>
        </authorList>
    </citation>
    <scope>NUCLEOTIDE SEQUENCE [LARGE SCALE GENOMIC DNA]</scope>
    <source>
        <strain evidence="8 9">NBRC 16725</strain>
    </source>
</reference>
<protein>
    <recommendedName>
        <fullName evidence="5">3-methylmercaptopropionyl-CoA ligase</fullName>
        <ecNumber evidence="4">6.2.1.44</ecNumber>
    </recommendedName>
</protein>
<dbReference type="AlphaFoldDB" id="U2ZR20"/>
<dbReference type="CDD" id="cd17631">
    <property type="entry name" value="FACL_FadD13-like"/>
    <property type="match status" value="1"/>
</dbReference>
<dbReference type="OrthoDB" id="9803968at2"/>
<dbReference type="eggNOG" id="COG0318">
    <property type="taxonomic scope" value="Bacteria"/>
</dbReference>
<dbReference type="GO" id="GO:0016878">
    <property type="term" value="F:acid-thiol ligase activity"/>
    <property type="evidence" value="ECO:0007669"/>
    <property type="project" value="UniProtKB-ARBA"/>
</dbReference>